<sequence>MKHGQTQPQPQWEAALAALTRGRIIGFPTETVWGLGTDAHSPSAVAALSVIKGRPSGKALQVSCADVTQARALAAPQELHFEALAALLPGPLTLVVRAAPTCPAWLVFGGKVGLRVPDHTLTQALLRRWGRPLATTSLNPAGQPSARTLAEARRYGLAEVLLEVPSEDPSNPLAAPEASHLPSTVVDCESGEILRQGALPASIIRAVLAGLP</sequence>
<dbReference type="PROSITE" id="PS51163">
    <property type="entry name" value="YRDC"/>
    <property type="match status" value="1"/>
</dbReference>
<dbReference type="PANTHER" id="PTHR17490:SF16">
    <property type="entry name" value="THREONYLCARBAMOYL-AMP SYNTHASE"/>
    <property type="match status" value="1"/>
</dbReference>
<dbReference type="EMBL" id="CP104213">
    <property type="protein sequence ID" value="UWX63437.1"/>
    <property type="molecule type" value="Genomic_DNA"/>
</dbReference>
<dbReference type="NCBIfam" id="TIGR00057">
    <property type="entry name" value="L-threonylcarbamoyladenylate synthase"/>
    <property type="match status" value="1"/>
</dbReference>
<keyword evidence="6" id="KW-0819">tRNA processing</keyword>
<gene>
    <name evidence="13" type="ORF">N0D28_11865</name>
</gene>
<evidence type="ECO:0000259" key="12">
    <source>
        <dbReference type="PROSITE" id="PS51163"/>
    </source>
</evidence>
<keyword evidence="8" id="KW-0547">Nucleotide-binding</keyword>
<name>A0ABY5YEE0_9DEIO</name>
<evidence type="ECO:0000256" key="7">
    <source>
        <dbReference type="ARBA" id="ARBA00022695"/>
    </source>
</evidence>
<evidence type="ECO:0000256" key="2">
    <source>
        <dbReference type="ARBA" id="ARBA00007663"/>
    </source>
</evidence>
<dbReference type="InterPro" id="IPR006070">
    <property type="entry name" value="Sua5-like_dom"/>
</dbReference>
<dbReference type="Proteomes" id="UP001060261">
    <property type="component" value="Chromosome"/>
</dbReference>
<evidence type="ECO:0000313" key="14">
    <source>
        <dbReference type="Proteomes" id="UP001060261"/>
    </source>
</evidence>
<dbReference type="EC" id="2.7.7.87" evidence="3"/>
<keyword evidence="14" id="KW-1185">Reference proteome</keyword>
<keyword evidence="7 13" id="KW-0548">Nucleotidyltransferase</keyword>
<dbReference type="PANTHER" id="PTHR17490">
    <property type="entry name" value="SUA5"/>
    <property type="match status" value="1"/>
</dbReference>
<organism evidence="13 14">
    <name type="scientific">Deinococcus rubellus</name>
    <dbReference type="NCBI Taxonomy" id="1889240"/>
    <lineage>
        <taxon>Bacteria</taxon>
        <taxon>Thermotogati</taxon>
        <taxon>Deinococcota</taxon>
        <taxon>Deinococci</taxon>
        <taxon>Deinococcales</taxon>
        <taxon>Deinococcaceae</taxon>
        <taxon>Deinococcus</taxon>
    </lineage>
</organism>
<protein>
    <recommendedName>
        <fullName evidence="10">L-threonylcarbamoyladenylate synthase</fullName>
        <ecNumber evidence="3">2.7.7.87</ecNumber>
    </recommendedName>
    <alternativeName>
        <fullName evidence="10">L-threonylcarbamoyladenylate synthase</fullName>
    </alternativeName>
</protein>
<proteinExistence type="inferred from homology"/>
<dbReference type="GO" id="GO:0061710">
    <property type="term" value="F:L-threonylcarbamoyladenylate synthase"/>
    <property type="evidence" value="ECO:0007669"/>
    <property type="project" value="UniProtKB-EC"/>
</dbReference>
<dbReference type="Gene3D" id="3.90.870.10">
    <property type="entry name" value="DHBP synthase"/>
    <property type="match status" value="1"/>
</dbReference>
<dbReference type="Pfam" id="PF01300">
    <property type="entry name" value="Sua5_yciO_yrdC"/>
    <property type="match status" value="1"/>
</dbReference>
<evidence type="ECO:0000256" key="4">
    <source>
        <dbReference type="ARBA" id="ARBA00022490"/>
    </source>
</evidence>
<keyword evidence="9" id="KW-0067">ATP-binding</keyword>
<evidence type="ECO:0000313" key="13">
    <source>
        <dbReference type="EMBL" id="UWX63437.1"/>
    </source>
</evidence>
<evidence type="ECO:0000256" key="1">
    <source>
        <dbReference type="ARBA" id="ARBA00004496"/>
    </source>
</evidence>
<accession>A0ABY5YEE0</accession>
<evidence type="ECO:0000256" key="8">
    <source>
        <dbReference type="ARBA" id="ARBA00022741"/>
    </source>
</evidence>
<keyword evidence="5 13" id="KW-0808">Transferase</keyword>
<dbReference type="InterPro" id="IPR017945">
    <property type="entry name" value="DHBP_synth_RibB-like_a/b_dom"/>
</dbReference>
<dbReference type="SUPFAM" id="SSF55821">
    <property type="entry name" value="YrdC/RibB"/>
    <property type="match status" value="1"/>
</dbReference>
<evidence type="ECO:0000256" key="5">
    <source>
        <dbReference type="ARBA" id="ARBA00022679"/>
    </source>
</evidence>
<keyword evidence="4" id="KW-0963">Cytoplasm</keyword>
<dbReference type="InterPro" id="IPR050156">
    <property type="entry name" value="TC-AMP_synthase_SUA5"/>
</dbReference>
<evidence type="ECO:0000256" key="6">
    <source>
        <dbReference type="ARBA" id="ARBA00022694"/>
    </source>
</evidence>
<evidence type="ECO:0000256" key="10">
    <source>
        <dbReference type="ARBA" id="ARBA00029774"/>
    </source>
</evidence>
<comment type="subcellular location">
    <subcellularLocation>
        <location evidence="1">Cytoplasm</location>
    </subcellularLocation>
</comment>
<comment type="catalytic activity">
    <reaction evidence="11">
        <text>L-threonine + hydrogencarbonate + ATP = L-threonylcarbamoyladenylate + diphosphate + H2O</text>
        <dbReference type="Rhea" id="RHEA:36407"/>
        <dbReference type="ChEBI" id="CHEBI:15377"/>
        <dbReference type="ChEBI" id="CHEBI:17544"/>
        <dbReference type="ChEBI" id="CHEBI:30616"/>
        <dbReference type="ChEBI" id="CHEBI:33019"/>
        <dbReference type="ChEBI" id="CHEBI:57926"/>
        <dbReference type="ChEBI" id="CHEBI:73682"/>
        <dbReference type="EC" id="2.7.7.87"/>
    </reaction>
</comment>
<evidence type="ECO:0000256" key="9">
    <source>
        <dbReference type="ARBA" id="ARBA00022840"/>
    </source>
</evidence>
<feature type="domain" description="YrdC-like" evidence="12">
    <location>
        <begin position="9"/>
        <end position="199"/>
    </location>
</feature>
<evidence type="ECO:0000256" key="11">
    <source>
        <dbReference type="ARBA" id="ARBA00048366"/>
    </source>
</evidence>
<evidence type="ECO:0000256" key="3">
    <source>
        <dbReference type="ARBA" id="ARBA00012584"/>
    </source>
</evidence>
<reference evidence="13" key="1">
    <citation type="submission" date="2022-09" db="EMBL/GenBank/DDBJ databases">
        <title>genome sequence of Deinococcus rubellus.</title>
        <authorList>
            <person name="Srinivasan S."/>
        </authorList>
    </citation>
    <scope>NUCLEOTIDE SEQUENCE</scope>
    <source>
        <strain evidence="13">Ant6</strain>
    </source>
</reference>
<dbReference type="RefSeq" id="WP_260559725.1">
    <property type="nucleotide sequence ID" value="NZ_BAABEC010000172.1"/>
</dbReference>
<comment type="similarity">
    <text evidence="2">Belongs to the SUA5 family.</text>
</comment>